<dbReference type="Gene3D" id="3.30.420.10">
    <property type="entry name" value="Ribonuclease H-like superfamily/Ribonuclease H"/>
    <property type="match status" value="1"/>
</dbReference>
<dbReference type="PANTHER" id="PTHR47723">
    <property type="entry name" value="OS05G0353850 PROTEIN"/>
    <property type="match status" value="1"/>
</dbReference>
<organism evidence="2 3">
    <name type="scientific">Candidatus Gottesmanbacteria bacterium RBG_13_45_10</name>
    <dbReference type="NCBI Taxonomy" id="1798370"/>
    <lineage>
        <taxon>Bacteria</taxon>
        <taxon>Candidatus Gottesmaniibacteriota</taxon>
    </lineage>
</organism>
<dbReference type="STRING" id="1798370.A2Z00_05255"/>
<dbReference type="InterPro" id="IPR012337">
    <property type="entry name" value="RNaseH-like_sf"/>
</dbReference>
<gene>
    <name evidence="2" type="ORF">A2Z00_05255</name>
</gene>
<evidence type="ECO:0000259" key="1">
    <source>
        <dbReference type="PROSITE" id="PS50879"/>
    </source>
</evidence>
<sequence>MNTHMEIIIHTDGGARGNPGPAAIGVVIQKITGAGKLETVVEFGKKIGECTNNVAEYLAVIEALTFLKKHPIDENKKYSITFFLDSLLVVNQINGIFKVKEAHLRELLMRIRILQQESGGGVQYISVPREKNRRADFFVNQALDGVG</sequence>
<evidence type="ECO:0000313" key="3">
    <source>
        <dbReference type="Proteomes" id="UP000177268"/>
    </source>
</evidence>
<protein>
    <recommendedName>
        <fullName evidence="1">RNase H type-1 domain-containing protein</fullName>
    </recommendedName>
</protein>
<proteinExistence type="predicted"/>
<comment type="caution">
    <text evidence="2">The sequence shown here is derived from an EMBL/GenBank/DDBJ whole genome shotgun (WGS) entry which is preliminary data.</text>
</comment>
<dbReference type="InterPro" id="IPR002156">
    <property type="entry name" value="RNaseH_domain"/>
</dbReference>
<dbReference type="AlphaFoldDB" id="A0A1F5ZHD1"/>
<reference evidence="2 3" key="1">
    <citation type="journal article" date="2016" name="Nat. Commun.">
        <title>Thousands of microbial genomes shed light on interconnected biogeochemical processes in an aquifer system.</title>
        <authorList>
            <person name="Anantharaman K."/>
            <person name="Brown C.T."/>
            <person name="Hug L.A."/>
            <person name="Sharon I."/>
            <person name="Castelle C.J."/>
            <person name="Probst A.J."/>
            <person name="Thomas B.C."/>
            <person name="Singh A."/>
            <person name="Wilkins M.J."/>
            <person name="Karaoz U."/>
            <person name="Brodie E.L."/>
            <person name="Williams K.H."/>
            <person name="Hubbard S.S."/>
            <person name="Banfield J.F."/>
        </authorList>
    </citation>
    <scope>NUCLEOTIDE SEQUENCE [LARGE SCALE GENOMIC DNA]</scope>
</reference>
<dbReference type="PROSITE" id="PS50879">
    <property type="entry name" value="RNASE_H_1"/>
    <property type="match status" value="1"/>
</dbReference>
<accession>A0A1F5ZHD1</accession>
<dbReference type="GO" id="GO:0004523">
    <property type="term" value="F:RNA-DNA hybrid ribonuclease activity"/>
    <property type="evidence" value="ECO:0007669"/>
    <property type="project" value="InterPro"/>
</dbReference>
<feature type="domain" description="RNase H type-1" evidence="1">
    <location>
        <begin position="3"/>
        <end position="144"/>
    </location>
</feature>
<evidence type="ECO:0000313" key="2">
    <source>
        <dbReference type="EMBL" id="OGG11745.1"/>
    </source>
</evidence>
<dbReference type="CDD" id="cd09279">
    <property type="entry name" value="RNase_HI_like"/>
    <property type="match status" value="1"/>
</dbReference>
<name>A0A1F5ZHD1_9BACT</name>
<dbReference type="InterPro" id="IPR036397">
    <property type="entry name" value="RNaseH_sf"/>
</dbReference>
<dbReference type="GO" id="GO:0003676">
    <property type="term" value="F:nucleic acid binding"/>
    <property type="evidence" value="ECO:0007669"/>
    <property type="project" value="InterPro"/>
</dbReference>
<dbReference type="Proteomes" id="UP000177268">
    <property type="component" value="Unassembled WGS sequence"/>
</dbReference>
<dbReference type="InterPro" id="IPR053151">
    <property type="entry name" value="RNase_H-like"/>
</dbReference>
<dbReference type="PANTHER" id="PTHR47723:SF24">
    <property type="entry name" value="RNASE H TYPE-1 DOMAIN-CONTAINING PROTEIN"/>
    <property type="match status" value="1"/>
</dbReference>
<dbReference type="Pfam" id="PF13456">
    <property type="entry name" value="RVT_3"/>
    <property type="match status" value="1"/>
</dbReference>
<dbReference type="SUPFAM" id="SSF53098">
    <property type="entry name" value="Ribonuclease H-like"/>
    <property type="match status" value="1"/>
</dbReference>
<dbReference type="EMBL" id="MFIZ01000016">
    <property type="protein sequence ID" value="OGG11745.1"/>
    <property type="molecule type" value="Genomic_DNA"/>
</dbReference>